<feature type="domain" description="Retrotransposon gag" evidence="1">
    <location>
        <begin position="214"/>
        <end position="308"/>
    </location>
</feature>
<keyword evidence="3" id="KW-1185">Reference proteome</keyword>
<dbReference type="PANTHER" id="PTHR34482:SF36">
    <property type="entry name" value="RETROTRANSPOSON GAG DOMAIN-CONTAINING PROTEIN"/>
    <property type="match status" value="1"/>
</dbReference>
<dbReference type="PANTHER" id="PTHR34482">
    <property type="entry name" value="DNA DAMAGE-INDUCIBLE PROTEIN 1-LIKE"/>
    <property type="match status" value="1"/>
</dbReference>
<protein>
    <recommendedName>
        <fullName evidence="1">Retrotransposon gag domain-containing protein</fullName>
    </recommendedName>
</protein>
<dbReference type="EMBL" id="CP093347">
    <property type="protein sequence ID" value="WOH00582.1"/>
    <property type="molecule type" value="Genomic_DNA"/>
</dbReference>
<dbReference type="Proteomes" id="UP000077755">
    <property type="component" value="Chromosome 5"/>
</dbReference>
<organism evidence="2 3">
    <name type="scientific">Daucus carota subsp. sativus</name>
    <name type="common">Carrot</name>
    <dbReference type="NCBI Taxonomy" id="79200"/>
    <lineage>
        <taxon>Eukaryota</taxon>
        <taxon>Viridiplantae</taxon>
        <taxon>Streptophyta</taxon>
        <taxon>Embryophyta</taxon>
        <taxon>Tracheophyta</taxon>
        <taxon>Spermatophyta</taxon>
        <taxon>Magnoliopsida</taxon>
        <taxon>eudicotyledons</taxon>
        <taxon>Gunneridae</taxon>
        <taxon>Pentapetalae</taxon>
        <taxon>asterids</taxon>
        <taxon>campanulids</taxon>
        <taxon>Apiales</taxon>
        <taxon>Apiaceae</taxon>
        <taxon>Apioideae</taxon>
        <taxon>Scandiceae</taxon>
        <taxon>Daucinae</taxon>
        <taxon>Daucus</taxon>
        <taxon>Daucus sect. Daucus</taxon>
    </lineage>
</organism>
<reference evidence="2" key="2">
    <citation type="submission" date="2022-03" db="EMBL/GenBank/DDBJ databases">
        <title>Draft title - Genomic analysis of global carrot germplasm unveils the trajectory of domestication and the origin of high carotenoid orange carrot.</title>
        <authorList>
            <person name="Iorizzo M."/>
            <person name="Ellison S."/>
            <person name="Senalik D."/>
            <person name="Macko-Podgorni A."/>
            <person name="Grzebelus D."/>
            <person name="Bostan H."/>
            <person name="Rolling W."/>
            <person name="Curaba J."/>
            <person name="Simon P."/>
        </authorList>
    </citation>
    <scope>NUCLEOTIDE SEQUENCE</scope>
    <source>
        <tissue evidence="2">Leaf</tissue>
    </source>
</reference>
<proteinExistence type="predicted"/>
<dbReference type="AlphaFoldDB" id="A0AAF0X542"/>
<accession>A0AAF0X542</accession>
<evidence type="ECO:0000313" key="2">
    <source>
        <dbReference type="EMBL" id="WOH00582.1"/>
    </source>
</evidence>
<evidence type="ECO:0000313" key="3">
    <source>
        <dbReference type="Proteomes" id="UP000077755"/>
    </source>
</evidence>
<reference evidence="2" key="1">
    <citation type="journal article" date="2016" name="Nat. Genet.">
        <title>A high-quality carrot genome assembly provides new insights into carotenoid accumulation and asterid genome evolution.</title>
        <authorList>
            <person name="Iorizzo M."/>
            <person name="Ellison S."/>
            <person name="Senalik D."/>
            <person name="Zeng P."/>
            <person name="Satapoomin P."/>
            <person name="Huang J."/>
            <person name="Bowman M."/>
            <person name="Iovene M."/>
            <person name="Sanseverino W."/>
            <person name="Cavagnaro P."/>
            <person name="Yildiz M."/>
            <person name="Macko-Podgorni A."/>
            <person name="Moranska E."/>
            <person name="Grzebelus E."/>
            <person name="Grzebelus D."/>
            <person name="Ashrafi H."/>
            <person name="Zheng Z."/>
            <person name="Cheng S."/>
            <person name="Spooner D."/>
            <person name="Van Deynze A."/>
            <person name="Simon P."/>
        </authorList>
    </citation>
    <scope>NUCLEOTIDE SEQUENCE</scope>
    <source>
        <tissue evidence="2">Leaf</tissue>
    </source>
</reference>
<dbReference type="InterPro" id="IPR005162">
    <property type="entry name" value="Retrotrans_gag_dom"/>
</dbReference>
<dbReference type="Pfam" id="PF03732">
    <property type="entry name" value="Retrotrans_gag"/>
    <property type="match status" value="1"/>
</dbReference>
<name>A0AAF0X542_DAUCS</name>
<sequence>MGFNPLFTILKDNKLTGPNYIEWKRNLDIVLTAEEYKFCTYEPKPEQPAADAPDEEKEYYKRWTKADEMSRWYILAAMSGVLQHQHQAMATASDMLFNLKELFGDQNRAARQVAMKALMNTQMAEDTPIDIILMSLPKSFEQFRLNYNMNKRQYSLAELLTELQAAEGLFRQSVQVNVAEKGTQDPVEAQSWLKEMEKAFTLDVVTDEKKVEYACYFLKDEANYWWESARALEEGEFIAWDRFKKIFLDKYFPRYMQTQMELKFFELKQEGMTVGEYEKKFTELARFMGDYVDTDEKRAKRFQQGLKPWLRSRVAAFELAT</sequence>
<evidence type="ECO:0000259" key="1">
    <source>
        <dbReference type="Pfam" id="PF03732"/>
    </source>
</evidence>
<gene>
    <name evidence="2" type="ORF">DCAR_0519948</name>
</gene>